<comment type="caution">
    <text evidence="1">The sequence shown here is derived from an EMBL/GenBank/DDBJ whole genome shotgun (WGS) entry which is preliminary data.</text>
</comment>
<evidence type="ECO:0000313" key="2">
    <source>
        <dbReference type="Proteomes" id="UP001239680"/>
    </source>
</evidence>
<protein>
    <recommendedName>
        <fullName evidence="3">Magnesium transporter MgtE intracellular domain-containing protein</fullName>
    </recommendedName>
</protein>
<evidence type="ECO:0000313" key="1">
    <source>
        <dbReference type="EMBL" id="MDQ2065286.1"/>
    </source>
</evidence>
<dbReference type="Proteomes" id="UP001239680">
    <property type="component" value="Unassembled WGS sequence"/>
</dbReference>
<dbReference type="SUPFAM" id="SSF158791">
    <property type="entry name" value="MgtE N-terminal domain-like"/>
    <property type="match status" value="1"/>
</dbReference>
<keyword evidence="2" id="KW-1185">Reference proteome</keyword>
<reference evidence="1 2" key="1">
    <citation type="submission" date="2023-08" db="EMBL/GenBank/DDBJ databases">
        <title>Characterization of two Paracoccaceae strains isolated from Phycosphere and proposal of Xinfangfangia lacusdiani sp. nov.</title>
        <authorList>
            <person name="Deng Y."/>
            <person name="Zhang Y.Q."/>
        </authorList>
    </citation>
    <scope>NUCLEOTIDE SEQUENCE [LARGE SCALE GENOMIC DNA]</scope>
    <source>
        <strain evidence="1 2">CPCC 101601</strain>
    </source>
</reference>
<gene>
    <name evidence="1" type="ORF">Q9295_02775</name>
</gene>
<evidence type="ECO:0008006" key="3">
    <source>
        <dbReference type="Google" id="ProtNLM"/>
    </source>
</evidence>
<proteinExistence type="predicted"/>
<dbReference type="EMBL" id="JAVDBT010000002">
    <property type="protein sequence ID" value="MDQ2065286.1"/>
    <property type="molecule type" value="Genomic_DNA"/>
</dbReference>
<organism evidence="1 2">
    <name type="scientific">Pseudogemmobacter lacusdianii</name>
    <dbReference type="NCBI Taxonomy" id="3069608"/>
    <lineage>
        <taxon>Bacteria</taxon>
        <taxon>Pseudomonadati</taxon>
        <taxon>Pseudomonadota</taxon>
        <taxon>Alphaproteobacteria</taxon>
        <taxon>Rhodobacterales</taxon>
        <taxon>Paracoccaceae</taxon>
        <taxon>Pseudogemmobacter</taxon>
    </lineage>
</organism>
<sequence length="195" mass="20048">MRRRAGRGALLIIALMFASSGALRLGSSLGTALAENAKAEAGSKAAEPLQEAVVVGAECPLPPAALAAALSEREGRLRAREAALADREAALALADEAVSSRLTALEAAELELRKTLALADGAAEADITRLVAVYETMKPKDAARLFDAMDPDFASGFMGRMRPDAAAAVLSGMQAEKAYAVSAILAGRNSAAPKD</sequence>
<name>A0ABU0VU80_9RHOB</name>
<dbReference type="RefSeq" id="WP_306678978.1">
    <property type="nucleotide sequence ID" value="NZ_JAVDBT010000002.1"/>
</dbReference>
<accession>A0ABU0VU80</accession>